<dbReference type="InterPro" id="IPR036366">
    <property type="entry name" value="PGBDSf"/>
</dbReference>
<evidence type="ECO:0000259" key="3">
    <source>
        <dbReference type="Pfam" id="PF01471"/>
    </source>
</evidence>
<dbReference type="EMBL" id="RCHR01000006">
    <property type="protein sequence ID" value="RLL42054.1"/>
    <property type="molecule type" value="Genomic_DNA"/>
</dbReference>
<keyword evidence="5" id="KW-0378">Hydrolase</keyword>
<dbReference type="InterPro" id="IPR009045">
    <property type="entry name" value="Zn_M74/Hedgehog-like"/>
</dbReference>
<feature type="signal peptide" evidence="2">
    <location>
        <begin position="1"/>
        <end position="19"/>
    </location>
</feature>
<dbReference type="InterPro" id="IPR058193">
    <property type="entry name" value="VanY/YodJ_core_dom"/>
</dbReference>
<sequence>MIKKIIGIGLLSSSLVLSACAMMDNSNPGEEKEPNNDTAAQEREDNKEADSVNTPEVSLQKKDEGKEVEQLQTALNTIGYELTINGQYDEMTTWAITDLQLQQGLTAIGIYNEETMKTINELLENSSVIEAGIGLPIQAEPVSTSSGTPVIGNPYDQLALVNKEYALPQEYEPGDLVTPDVPFPFEEDLPKKQIREVAATKLEELFQAAEEAGLDLYAQSGYRSYDRQEELFANYVSNHGEEEANLFSARPGESEHQSGLTMDVTSPDVEFQLNTDFGETDEGKWLAENAAEFGFIIRYPEGKEEITKYQYEPWHIRYVGEKAAKEITENNLTLEEYLTN</sequence>
<name>A0A498D7M4_9BACI</name>
<evidence type="ECO:0000259" key="4">
    <source>
        <dbReference type="Pfam" id="PF02557"/>
    </source>
</evidence>
<evidence type="ECO:0000256" key="1">
    <source>
        <dbReference type="SAM" id="MobiDB-lite"/>
    </source>
</evidence>
<evidence type="ECO:0000313" key="6">
    <source>
        <dbReference type="Proteomes" id="UP000270219"/>
    </source>
</evidence>
<keyword evidence="2" id="KW-0732">Signal</keyword>
<dbReference type="InterPro" id="IPR036365">
    <property type="entry name" value="PGBD-like_sf"/>
</dbReference>
<dbReference type="GO" id="GO:0006508">
    <property type="term" value="P:proteolysis"/>
    <property type="evidence" value="ECO:0007669"/>
    <property type="project" value="InterPro"/>
</dbReference>
<keyword evidence="6" id="KW-1185">Reference proteome</keyword>
<dbReference type="SUPFAM" id="SSF47090">
    <property type="entry name" value="PGBD-like"/>
    <property type="match status" value="1"/>
</dbReference>
<dbReference type="OrthoDB" id="9792074at2"/>
<feature type="region of interest" description="Disordered" evidence="1">
    <location>
        <begin position="25"/>
        <end position="65"/>
    </location>
</feature>
<dbReference type="GO" id="GO:0004180">
    <property type="term" value="F:carboxypeptidase activity"/>
    <property type="evidence" value="ECO:0007669"/>
    <property type="project" value="UniProtKB-KW"/>
</dbReference>
<dbReference type="InterPro" id="IPR052179">
    <property type="entry name" value="DD-CPase-like"/>
</dbReference>
<dbReference type="InterPro" id="IPR003709">
    <property type="entry name" value="VanY-like_core_dom"/>
</dbReference>
<dbReference type="PROSITE" id="PS51257">
    <property type="entry name" value="PROKAR_LIPOPROTEIN"/>
    <property type="match status" value="1"/>
</dbReference>
<evidence type="ECO:0000313" key="5">
    <source>
        <dbReference type="EMBL" id="RLL42054.1"/>
    </source>
</evidence>
<comment type="caution">
    <text evidence="5">The sequence shown here is derived from an EMBL/GenBank/DDBJ whole genome shotgun (WGS) entry which is preliminary data.</text>
</comment>
<dbReference type="Gene3D" id="1.10.101.10">
    <property type="entry name" value="PGBD-like superfamily/PGBD"/>
    <property type="match status" value="1"/>
</dbReference>
<feature type="domain" description="Peptidoglycan binding-like" evidence="3">
    <location>
        <begin position="65"/>
        <end position="118"/>
    </location>
</feature>
<proteinExistence type="predicted"/>
<dbReference type="PANTHER" id="PTHR34385:SF1">
    <property type="entry name" value="PEPTIDOGLYCAN L-ALANYL-D-GLUTAMATE ENDOPEPTIDASE CWLK"/>
    <property type="match status" value="1"/>
</dbReference>
<keyword evidence="5" id="KW-0121">Carboxypeptidase</keyword>
<gene>
    <name evidence="5" type="ORF">D8M04_15835</name>
</gene>
<accession>A0A498D7M4</accession>
<dbReference type="AlphaFoldDB" id="A0A498D7M4"/>
<feature type="domain" description="D-alanyl-D-alanine carboxypeptidase-like core" evidence="4">
    <location>
        <begin position="192"/>
        <end position="320"/>
    </location>
</feature>
<dbReference type="RefSeq" id="WP_121524393.1">
    <property type="nucleotide sequence ID" value="NZ_RCHR01000006.1"/>
</dbReference>
<dbReference type="CDD" id="cd14852">
    <property type="entry name" value="LD-carboxypeptidase"/>
    <property type="match status" value="1"/>
</dbReference>
<evidence type="ECO:0000256" key="2">
    <source>
        <dbReference type="SAM" id="SignalP"/>
    </source>
</evidence>
<feature type="compositionally biased region" description="Basic and acidic residues" evidence="1">
    <location>
        <begin position="29"/>
        <end position="50"/>
    </location>
</feature>
<dbReference type="PANTHER" id="PTHR34385">
    <property type="entry name" value="D-ALANYL-D-ALANINE CARBOXYPEPTIDASE"/>
    <property type="match status" value="1"/>
</dbReference>
<dbReference type="Proteomes" id="UP000270219">
    <property type="component" value="Unassembled WGS sequence"/>
</dbReference>
<reference evidence="5 6" key="1">
    <citation type="submission" date="2018-10" db="EMBL/GenBank/DDBJ databases">
        <title>Oceanobacillus sp. YLB-02 draft genome.</title>
        <authorList>
            <person name="Yu L."/>
        </authorList>
    </citation>
    <scope>NUCLEOTIDE SEQUENCE [LARGE SCALE GENOMIC DNA]</scope>
    <source>
        <strain evidence="5 6">YLB-02</strain>
    </source>
</reference>
<keyword evidence="5" id="KW-0645">Protease</keyword>
<protein>
    <submittedName>
        <fullName evidence="5">Carboxypeptidase</fullName>
    </submittedName>
</protein>
<dbReference type="Gene3D" id="3.30.1380.10">
    <property type="match status" value="1"/>
</dbReference>
<dbReference type="SUPFAM" id="SSF55166">
    <property type="entry name" value="Hedgehog/DD-peptidase"/>
    <property type="match status" value="1"/>
</dbReference>
<organism evidence="5 6">
    <name type="scientific">Oceanobacillus piezotolerans</name>
    <dbReference type="NCBI Taxonomy" id="2448030"/>
    <lineage>
        <taxon>Bacteria</taxon>
        <taxon>Bacillati</taxon>
        <taxon>Bacillota</taxon>
        <taxon>Bacilli</taxon>
        <taxon>Bacillales</taxon>
        <taxon>Bacillaceae</taxon>
        <taxon>Oceanobacillus</taxon>
    </lineage>
</organism>
<feature type="chain" id="PRO_5039604347" evidence="2">
    <location>
        <begin position="20"/>
        <end position="340"/>
    </location>
</feature>
<dbReference type="Pfam" id="PF01471">
    <property type="entry name" value="PG_binding_1"/>
    <property type="match status" value="1"/>
</dbReference>
<dbReference type="InterPro" id="IPR002477">
    <property type="entry name" value="Peptidoglycan-bd-like"/>
</dbReference>
<dbReference type="Pfam" id="PF02557">
    <property type="entry name" value="VanY"/>
    <property type="match status" value="1"/>
</dbReference>